<feature type="coiled-coil region" evidence="1">
    <location>
        <begin position="422"/>
        <end position="449"/>
    </location>
</feature>
<sequence length="493" mass="56787">MSRWIYSFSNHAFNVTWEDLKTQLQKSEVDETITASVEELARLKKVIAFIDNALYSLEPELVPLSFLDNFNNQAAECRNQINSYNSNNNIGHITNANNNADNLLSYVRPYFLSSEALKKSLLGAIRAYTNEIDKHLGKITDTESEYKKVQKFREDIEEYYNILFSNDEEKSVREQIDTLLKGTEEKYSAINKFHDETLVDEGHISTKSQIIEAKKDILRDVKEANEKLVGVSGKIEELDKFYTKVFGTENDEGKVVGGLKLEIEQRIKALDDFKKEQERIYNEEMTSRLESLKQYEQEQQANNKNLYEQIEKLLPGATSAGLAKAYQDMKESFDKPIENWNRVFIASIVIMFISTFVSFVDIGIVKDNVITLFSFKQIGDFTSTLNNLLFKLPLYAPLIWLAIFASKRRSENQRLQQEYAHKEALAKSYVSYKMQIDELNQEDKKLLEKLLDSSINTVSHNASESLDKKHGDTTPMQETIKMTVEQVLKLKGN</sequence>
<keyword evidence="2" id="KW-0472">Membrane</keyword>
<name>A0A7L5JMW9_9BACT</name>
<dbReference type="AlphaFoldDB" id="A0A7L5JMW9"/>
<accession>A0A7L5JMW9</accession>
<dbReference type="KEGG" id="acib:ACBT_0587"/>
<reference evidence="3 4" key="1">
    <citation type="submission" date="2020-05" db="EMBL/GenBank/DDBJ databases">
        <title>Complete genome sequencing of Campylobacter and Arcobacter type strains.</title>
        <authorList>
            <person name="Miller W.G."/>
            <person name="Yee E."/>
        </authorList>
    </citation>
    <scope>NUCLEOTIDE SEQUENCE [LARGE SCALE GENOMIC DNA]</scope>
    <source>
        <strain evidence="3 4">LMG 21996</strain>
    </source>
</reference>
<evidence type="ECO:0000313" key="3">
    <source>
        <dbReference type="EMBL" id="QKJ26541.1"/>
    </source>
</evidence>
<feature type="transmembrane region" description="Helical" evidence="2">
    <location>
        <begin position="343"/>
        <end position="365"/>
    </location>
</feature>
<dbReference type="RefSeq" id="WP_024775555.1">
    <property type="nucleotide sequence ID" value="NZ_CP054051.1"/>
</dbReference>
<gene>
    <name evidence="3" type="ORF">ACBT_0587</name>
</gene>
<evidence type="ECO:0000256" key="1">
    <source>
        <dbReference type="SAM" id="Coils"/>
    </source>
</evidence>
<keyword evidence="1" id="KW-0175">Coiled coil</keyword>
<keyword evidence="2" id="KW-0812">Transmembrane</keyword>
<proteinExistence type="predicted"/>
<keyword evidence="2" id="KW-1133">Transmembrane helix</keyword>
<dbReference type="Proteomes" id="UP000509513">
    <property type="component" value="Chromosome"/>
</dbReference>
<protein>
    <submittedName>
        <fullName evidence="3">Putative membrane protein</fullName>
    </submittedName>
</protein>
<evidence type="ECO:0000313" key="4">
    <source>
        <dbReference type="Proteomes" id="UP000509513"/>
    </source>
</evidence>
<organism evidence="3 4">
    <name type="scientific">Aliarcobacter cibarius</name>
    <dbReference type="NCBI Taxonomy" id="255507"/>
    <lineage>
        <taxon>Bacteria</taxon>
        <taxon>Pseudomonadati</taxon>
        <taxon>Campylobacterota</taxon>
        <taxon>Epsilonproteobacteria</taxon>
        <taxon>Campylobacterales</taxon>
        <taxon>Arcobacteraceae</taxon>
        <taxon>Aliarcobacter</taxon>
    </lineage>
</organism>
<feature type="coiled-coil region" evidence="1">
    <location>
        <begin position="282"/>
        <end position="309"/>
    </location>
</feature>
<evidence type="ECO:0000256" key="2">
    <source>
        <dbReference type="SAM" id="Phobius"/>
    </source>
</evidence>
<feature type="transmembrane region" description="Helical" evidence="2">
    <location>
        <begin position="385"/>
        <end position="405"/>
    </location>
</feature>
<dbReference type="EMBL" id="CP054051">
    <property type="protein sequence ID" value="QKJ26541.1"/>
    <property type="molecule type" value="Genomic_DNA"/>
</dbReference>